<sequence>MFNAIGLDHFYKPKGPADIFICGNDAVAKKTATEIALAFGYSRVIDVGGIQSCRFLEPLGALWVDIPMIGGNCFTALLTYAPVTTLRIQVHAFRGQTRRHAWKLIDMDE</sequence>
<dbReference type="OrthoDB" id="550646at2759"/>
<protein>
    <submittedName>
        <fullName evidence="1">Uncharacterized protein</fullName>
    </submittedName>
</protein>
<organism evidence="1 2">
    <name type="scientific">Jimgerdemannia flammicorona</name>
    <dbReference type="NCBI Taxonomy" id="994334"/>
    <lineage>
        <taxon>Eukaryota</taxon>
        <taxon>Fungi</taxon>
        <taxon>Fungi incertae sedis</taxon>
        <taxon>Mucoromycota</taxon>
        <taxon>Mucoromycotina</taxon>
        <taxon>Endogonomycetes</taxon>
        <taxon>Endogonales</taxon>
        <taxon>Endogonaceae</taxon>
        <taxon>Jimgerdemannia</taxon>
    </lineage>
</organism>
<dbReference type="EMBL" id="RBNI01014168">
    <property type="protein sequence ID" value="RUP23262.1"/>
    <property type="molecule type" value="Genomic_DNA"/>
</dbReference>
<reference evidence="1 2" key="1">
    <citation type="journal article" date="2018" name="New Phytol.">
        <title>Phylogenomics of Endogonaceae and evolution of mycorrhizas within Mucoromycota.</title>
        <authorList>
            <person name="Chang Y."/>
            <person name="Desiro A."/>
            <person name="Na H."/>
            <person name="Sandor L."/>
            <person name="Lipzen A."/>
            <person name="Clum A."/>
            <person name="Barry K."/>
            <person name="Grigoriev I.V."/>
            <person name="Martin F.M."/>
            <person name="Stajich J.E."/>
            <person name="Smith M.E."/>
            <person name="Bonito G."/>
            <person name="Spatafora J.W."/>
        </authorList>
    </citation>
    <scope>NUCLEOTIDE SEQUENCE [LARGE SCALE GENOMIC DNA]</scope>
    <source>
        <strain evidence="1 2">GMNB39</strain>
    </source>
</reference>
<dbReference type="AlphaFoldDB" id="A0A433BAT6"/>
<dbReference type="Gene3D" id="3.40.50.720">
    <property type="entry name" value="NAD(P)-binding Rossmann-like Domain"/>
    <property type="match status" value="1"/>
</dbReference>
<dbReference type="Proteomes" id="UP000268093">
    <property type="component" value="Unassembled WGS sequence"/>
</dbReference>
<keyword evidence="2" id="KW-1185">Reference proteome</keyword>
<evidence type="ECO:0000313" key="1">
    <source>
        <dbReference type="EMBL" id="RUP23262.1"/>
    </source>
</evidence>
<name>A0A433BAT6_9FUNG</name>
<comment type="caution">
    <text evidence="1">The sequence shown here is derived from an EMBL/GenBank/DDBJ whole genome shotgun (WGS) entry which is preliminary data.</text>
</comment>
<accession>A0A433BAT6</accession>
<proteinExistence type="predicted"/>
<gene>
    <name evidence="1" type="ORF">BC936DRAFT_139023</name>
</gene>
<evidence type="ECO:0000313" key="2">
    <source>
        <dbReference type="Proteomes" id="UP000268093"/>
    </source>
</evidence>